<keyword evidence="2" id="KW-0808">Transferase</keyword>
<comment type="caution">
    <text evidence="2">The sequence shown here is derived from an EMBL/GenBank/DDBJ whole genome shotgun (WGS) entry which is preliminary data.</text>
</comment>
<gene>
    <name evidence="2" type="ORF">SIN_1127</name>
</gene>
<dbReference type="EMBL" id="AEDY01000066">
    <property type="protein sequence ID" value="EFO54162.1"/>
    <property type="molecule type" value="Genomic_DNA"/>
</dbReference>
<reference evidence="2" key="1">
    <citation type="submission" date="2010-09" db="EMBL/GenBank/DDBJ databases">
        <authorList>
            <person name="Daugherty S.C."/>
            <person name="Kilian M."/>
            <person name="Tettelin H."/>
        </authorList>
    </citation>
    <scope>NUCLEOTIDE SEQUENCE [LARGE SCALE GENOMIC DNA]</scope>
    <source>
        <strain evidence="2">SK1302</strain>
    </source>
</reference>
<keyword evidence="1" id="KW-1133">Transmembrane helix</keyword>
<keyword evidence="1" id="KW-0472">Membrane</keyword>
<evidence type="ECO:0000313" key="2">
    <source>
        <dbReference type="EMBL" id="EFO54162.1"/>
    </source>
</evidence>
<sequence length="148" mass="17873">MVSNSIGVIDGVYYNIQNVNPQSLSKRYVKNIENSLLIQNQLWNQLLEVYPKIEENYYKRHMDFRFYLASLYVNNLFKFDSPYSPKEKLDQITQQLKKYRLFLDEKVSKEKMPKNVNEMIVFYLLKLKIPVLIYSFLFVQRVVEKKKI</sequence>
<accession>A0ABN0B4J2</accession>
<evidence type="ECO:0000256" key="1">
    <source>
        <dbReference type="SAM" id="Phobius"/>
    </source>
</evidence>
<proteinExistence type="predicted"/>
<keyword evidence="1" id="KW-0812">Transmembrane</keyword>
<name>A0ABN0B4J2_9STRE</name>
<protein>
    <submittedName>
        <fullName evidence="2">Glycosyl transferase</fullName>
    </submittedName>
</protein>
<dbReference type="GO" id="GO:0016740">
    <property type="term" value="F:transferase activity"/>
    <property type="evidence" value="ECO:0007669"/>
    <property type="project" value="UniProtKB-KW"/>
</dbReference>
<organism evidence="2">
    <name type="scientific">Streptococcus infantis SK1302</name>
    <dbReference type="NCBI Taxonomy" id="871237"/>
    <lineage>
        <taxon>Bacteria</taxon>
        <taxon>Bacillati</taxon>
        <taxon>Bacillota</taxon>
        <taxon>Bacilli</taxon>
        <taxon>Lactobacillales</taxon>
        <taxon>Streptococcaceae</taxon>
        <taxon>Streptococcus</taxon>
    </lineage>
</organism>
<feature type="transmembrane region" description="Helical" evidence="1">
    <location>
        <begin position="120"/>
        <end position="139"/>
    </location>
</feature>